<keyword evidence="2" id="KW-0874">Quinone</keyword>
<keyword evidence="3" id="KW-0830">Ubiquinone</keyword>
<comment type="function">
    <text evidence="2">NDH-1 shuttles electrons from NADH, via FMN and iron-sulfur (Fe-S) centers, to quinones in the respiratory chain. Couples the redox reaction to proton translocation (for every two electrons transferred, four hydrogen ions are translocated across the cytoplasmic membrane), and thus conserves the redox energy in a proton gradient.</text>
</comment>
<dbReference type="InterPro" id="IPR042106">
    <property type="entry name" value="Nuo/plastoQ_OxRdtase_6_NuoJ"/>
</dbReference>
<dbReference type="Gene3D" id="1.20.120.1200">
    <property type="entry name" value="NADH-ubiquinone/plastoquinone oxidoreductase chain 6, subunit NuoJ"/>
    <property type="match status" value="1"/>
</dbReference>
<dbReference type="GO" id="GO:0005886">
    <property type="term" value="C:plasma membrane"/>
    <property type="evidence" value="ECO:0007669"/>
    <property type="project" value="UniProtKB-SubCell"/>
</dbReference>
<comment type="catalytic activity">
    <reaction evidence="2">
        <text>a quinone + NADH + 5 H(+)(in) = a quinol + NAD(+) + 4 H(+)(out)</text>
        <dbReference type="Rhea" id="RHEA:57888"/>
        <dbReference type="ChEBI" id="CHEBI:15378"/>
        <dbReference type="ChEBI" id="CHEBI:24646"/>
        <dbReference type="ChEBI" id="CHEBI:57540"/>
        <dbReference type="ChEBI" id="CHEBI:57945"/>
        <dbReference type="ChEBI" id="CHEBI:132124"/>
    </reaction>
</comment>
<keyword evidence="2" id="KW-1133">Transmembrane helix</keyword>
<sequence>MMDTIMEYIAYGAYGVYLLIIIAGSAAAVFEKSLVRAFIGLIATLFGVAGMYLLLQSPFLAFMQLLIYIGAVAVLIFFAIMLTDSRADGDEAGPLPTGKFIRSVVAGLLPIILLTPPIFVHPASRELLPAVVTITDIGNGLMNEYVLAFELISIILLVAMAGGVFLAMDRRKK</sequence>
<organism evidence="3">
    <name type="scientific">uncultured delta proteobacterium</name>
    <dbReference type="NCBI Taxonomy" id="34034"/>
    <lineage>
        <taxon>Bacteria</taxon>
        <taxon>Deltaproteobacteria</taxon>
        <taxon>environmental samples</taxon>
    </lineage>
</organism>
<dbReference type="InterPro" id="IPR001457">
    <property type="entry name" value="NADH_UbQ/plastoQ_OxRdtase_su6"/>
</dbReference>
<feature type="transmembrane region" description="Helical" evidence="2">
    <location>
        <begin position="145"/>
        <end position="168"/>
    </location>
</feature>
<reference evidence="3" key="1">
    <citation type="submission" date="2016-04" db="EMBL/GenBank/DDBJ databases">
        <authorList>
            <person name="Evans L.H."/>
            <person name="Alamgir A."/>
            <person name="Owens N."/>
            <person name="Weber N.D."/>
            <person name="Virtaneva K."/>
            <person name="Barbian K."/>
            <person name="Babar A."/>
            <person name="Rosenke K."/>
        </authorList>
    </citation>
    <scope>NUCLEOTIDE SEQUENCE</scope>
    <source>
        <strain evidence="3">86</strain>
    </source>
</reference>
<gene>
    <name evidence="3" type="ORF">KL86DPRO_20314</name>
</gene>
<protein>
    <recommendedName>
        <fullName evidence="2">NADH-quinone oxidoreductase subunit J</fullName>
        <ecNumber evidence="2">7.1.1.-</ecNumber>
    </recommendedName>
</protein>
<evidence type="ECO:0000256" key="1">
    <source>
        <dbReference type="ARBA" id="ARBA00005698"/>
    </source>
</evidence>
<dbReference type="Pfam" id="PF00499">
    <property type="entry name" value="Oxidored_q3"/>
    <property type="match status" value="1"/>
</dbReference>
<dbReference type="GO" id="GO:0008137">
    <property type="term" value="F:NADH dehydrogenase (ubiquinone) activity"/>
    <property type="evidence" value="ECO:0007669"/>
    <property type="project" value="UniProtKB-UniRule"/>
</dbReference>
<dbReference type="PANTHER" id="PTHR33269:SF17">
    <property type="entry name" value="NADH-UBIQUINONE OXIDOREDUCTASE CHAIN 6"/>
    <property type="match status" value="1"/>
</dbReference>
<dbReference type="GO" id="GO:0048038">
    <property type="term" value="F:quinone binding"/>
    <property type="evidence" value="ECO:0007669"/>
    <property type="project" value="UniProtKB-UniRule"/>
</dbReference>
<feature type="transmembrane region" description="Helical" evidence="2">
    <location>
        <begin position="100"/>
        <end position="119"/>
    </location>
</feature>
<feature type="transmembrane region" description="Helical" evidence="2">
    <location>
        <begin position="12"/>
        <end position="30"/>
    </location>
</feature>
<evidence type="ECO:0000256" key="2">
    <source>
        <dbReference type="RuleBase" id="RU004429"/>
    </source>
</evidence>
<dbReference type="AlphaFoldDB" id="A0A212JYD7"/>
<feature type="transmembrane region" description="Helical" evidence="2">
    <location>
        <begin position="61"/>
        <end position="80"/>
    </location>
</feature>
<comment type="subcellular location">
    <subcellularLocation>
        <location evidence="2">Cell membrane</location>
        <topology evidence="2">Multi-pass membrane protein</topology>
    </subcellularLocation>
</comment>
<evidence type="ECO:0000313" key="3">
    <source>
        <dbReference type="EMBL" id="SBW04427.1"/>
    </source>
</evidence>
<keyword evidence="2" id="KW-1003">Cell membrane</keyword>
<keyword evidence="2" id="KW-0472">Membrane</keyword>
<proteinExistence type="inferred from homology"/>
<accession>A0A212JYD7</accession>
<comment type="similarity">
    <text evidence="1 2">Belongs to the complex I subunit 6 family.</text>
</comment>
<dbReference type="PANTHER" id="PTHR33269">
    <property type="entry name" value="NADH-UBIQUINONE OXIDOREDUCTASE CHAIN 6"/>
    <property type="match status" value="1"/>
</dbReference>
<dbReference type="EMBL" id="FLUQ01000002">
    <property type="protein sequence ID" value="SBW04427.1"/>
    <property type="molecule type" value="Genomic_DNA"/>
</dbReference>
<keyword evidence="2" id="KW-0520">NAD</keyword>
<keyword evidence="2" id="KW-0812">Transmembrane</keyword>
<name>A0A212JYD7_9DELT</name>
<feature type="transmembrane region" description="Helical" evidence="2">
    <location>
        <begin position="37"/>
        <end position="55"/>
    </location>
</feature>
<dbReference type="EC" id="7.1.1.-" evidence="2"/>